<protein>
    <submittedName>
        <fullName evidence="2">Uncharacterized protein</fullName>
    </submittedName>
</protein>
<evidence type="ECO:0000256" key="1">
    <source>
        <dbReference type="SAM" id="MobiDB-lite"/>
    </source>
</evidence>
<dbReference type="AlphaFoldDB" id="A0A4C1XG37"/>
<dbReference type="Proteomes" id="UP000299102">
    <property type="component" value="Unassembled WGS sequence"/>
</dbReference>
<accession>A0A4C1XG37</accession>
<dbReference type="EMBL" id="BGZK01000806">
    <property type="protein sequence ID" value="GBP61175.1"/>
    <property type="molecule type" value="Genomic_DNA"/>
</dbReference>
<evidence type="ECO:0000313" key="2">
    <source>
        <dbReference type="EMBL" id="GBP61175.1"/>
    </source>
</evidence>
<name>A0A4C1XG37_EUMVA</name>
<proteinExistence type="predicted"/>
<feature type="region of interest" description="Disordered" evidence="1">
    <location>
        <begin position="49"/>
        <end position="98"/>
    </location>
</feature>
<organism evidence="2 3">
    <name type="scientific">Eumeta variegata</name>
    <name type="common">Bagworm moth</name>
    <name type="synonym">Eumeta japonica</name>
    <dbReference type="NCBI Taxonomy" id="151549"/>
    <lineage>
        <taxon>Eukaryota</taxon>
        <taxon>Metazoa</taxon>
        <taxon>Ecdysozoa</taxon>
        <taxon>Arthropoda</taxon>
        <taxon>Hexapoda</taxon>
        <taxon>Insecta</taxon>
        <taxon>Pterygota</taxon>
        <taxon>Neoptera</taxon>
        <taxon>Endopterygota</taxon>
        <taxon>Lepidoptera</taxon>
        <taxon>Glossata</taxon>
        <taxon>Ditrysia</taxon>
        <taxon>Tineoidea</taxon>
        <taxon>Psychidae</taxon>
        <taxon>Oiketicinae</taxon>
        <taxon>Eumeta</taxon>
    </lineage>
</organism>
<sequence>MTKSKALPRDCYWRRNRARARCAGRAVNRSEHRDERERGITVAARCSLRGTTHTRTRTEPDTPERGAKEHCHAEHTKLNGGPGDWTEGDRSRRRIKRN</sequence>
<reference evidence="2 3" key="1">
    <citation type="journal article" date="2019" name="Commun. Biol.">
        <title>The bagworm genome reveals a unique fibroin gene that provides high tensile strength.</title>
        <authorList>
            <person name="Kono N."/>
            <person name="Nakamura H."/>
            <person name="Ohtoshi R."/>
            <person name="Tomita M."/>
            <person name="Numata K."/>
            <person name="Arakawa K."/>
        </authorList>
    </citation>
    <scope>NUCLEOTIDE SEQUENCE [LARGE SCALE GENOMIC DNA]</scope>
</reference>
<feature type="compositionally biased region" description="Basic and acidic residues" evidence="1">
    <location>
        <begin position="56"/>
        <end position="77"/>
    </location>
</feature>
<comment type="caution">
    <text evidence="2">The sequence shown here is derived from an EMBL/GenBank/DDBJ whole genome shotgun (WGS) entry which is preliminary data.</text>
</comment>
<evidence type="ECO:0000313" key="3">
    <source>
        <dbReference type="Proteomes" id="UP000299102"/>
    </source>
</evidence>
<gene>
    <name evidence="2" type="ORF">EVAR_28384_1</name>
</gene>
<keyword evidence="3" id="KW-1185">Reference proteome</keyword>